<accession>A0ABS6EFQ1</accession>
<dbReference type="PANTHER" id="PTHR30619">
    <property type="entry name" value="DNA INTERNALIZATION/COMPETENCE PROTEIN COMEC/REC2"/>
    <property type="match status" value="1"/>
</dbReference>
<dbReference type="Proteomes" id="UP000726170">
    <property type="component" value="Unassembled WGS sequence"/>
</dbReference>
<evidence type="ECO:0000313" key="2">
    <source>
        <dbReference type="EMBL" id="MBU5483853.1"/>
    </source>
</evidence>
<dbReference type="SMART" id="SM00849">
    <property type="entry name" value="Lactamase_B"/>
    <property type="match status" value="1"/>
</dbReference>
<protein>
    <submittedName>
        <fullName evidence="2">MBL fold metallo-hydrolase</fullName>
    </submittedName>
</protein>
<reference evidence="2 3" key="1">
    <citation type="submission" date="2021-06" db="EMBL/GenBank/DDBJ databases">
        <authorList>
            <person name="Sun Q."/>
            <person name="Li D."/>
        </authorList>
    </citation>
    <scope>NUCLEOTIDE SEQUENCE [LARGE SCALE GENOMIC DNA]</scope>
    <source>
        <strain evidence="2 3">MSJ-11</strain>
    </source>
</reference>
<gene>
    <name evidence="2" type="ORF">KQI86_05875</name>
</gene>
<dbReference type="RefSeq" id="WP_216438241.1">
    <property type="nucleotide sequence ID" value="NZ_JAHLQF010000001.1"/>
</dbReference>
<sequence>MKRYNVLILLLSILIVLFPFGTDLKSNPIEKGILKIHFIDVGQGDSTLITIDDKSLLIDSGGHAASEKVLSYLKKEGIKKITHVVATHPHEDHIGSMELIIDNFKIENFWAPKVTSNASYYNRMIKSLKRKNLKINVAKEGKIINLHPKVKCEILSPIKDNYDNLNNYSAVIKLSYNKFNFLFMGDAEGPVEGELTERNDLRCDILKLGHHGSNTSSSEKFLDSTLPQLAIASCGKNNNFGHPNKKVINRLENKNIKLYRTDIHGDIVFGCDGKSLMKIN</sequence>
<dbReference type="PANTHER" id="PTHR30619:SF1">
    <property type="entry name" value="RECOMBINATION PROTEIN 2"/>
    <property type="match status" value="1"/>
</dbReference>
<dbReference type="Pfam" id="PF00753">
    <property type="entry name" value="Lactamase_B"/>
    <property type="match status" value="1"/>
</dbReference>
<comment type="caution">
    <text evidence="2">The sequence shown here is derived from an EMBL/GenBank/DDBJ whole genome shotgun (WGS) entry which is preliminary data.</text>
</comment>
<name>A0ABS6EFQ1_9CLOT</name>
<organism evidence="2 3">
    <name type="scientific">Clostridium mobile</name>
    <dbReference type="NCBI Taxonomy" id="2841512"/>
    <lineage>
        <taxon>Bacteria</taxon>
        <taxon>Bacillati</taxon>
        <taxon>Bacillota</taxon>
        <taxon>Clostridia</taxon>
        <taxon>Eubacteriales</taxon>
        <taxon>Clostridiaceae</taxon>
        <taxon>Clostridium</taxon>
    </lineage>
</organism>
<dbReference type="InterPro" id="IPR052159">
    <property type="entry name" value="Competence_DNA_uptake"/>
</dbReference>
<evidence type="ECO:0000259" key="1">
    <source>
        <dbReference type="SMART" id="SM00849"/>
    </source>
</evidence>
<feature type="domain" description="Metallo-beta-lactamase" evidence="1">
    <location>
        <begin position="43"/>
        <end position="236"/>
    </location>
</feature>
<dbReference type="InterPro" id="IPR001279">
    <property type="entry name" value="Metallo-B-lactamas"/>
</dbReference>
<dbReference type="EMBL" id="JAHLQF010000001">
    <property type="protein sequence ID" value="MBU5483853.1"/>
    <property type="molecule type" value="Genomic_DNA"/>
</dbReference>
<keyword evidence="3" id="KW-1185">Reference proteome</keyword>
<dbReference type="CDD" id="cd07731">
    <property type="entry name" value="ComA-like_MBL-fold"/>
    <property type="match status" value="1"/>
</dbReference>
<dbReference type="InterPro" id="IPR035681">
    <property type="entry name" value="ComA-like_MBL"/>
</dbReference>
<proteinExistence type="predicted"/>
<evidence type="ECO:0000313" key="3">
    <source>
        <dbReference type="Proteomes" id="UP000726170"/>
    </source>
</evidence>